<protein>
    <recommendedName>
        <fullName evidence="1">Metallo-beta-lactamase domain-containing protein</fullName>
    </recommendedName>
</protein>
<evidence type="ECO:0000259" key="1">
    <source>
        <dbReference type="Pfam" id="PF12706"/>
    </source>
</evidence>
<dbReference type="Gene3D" id="3.60.15.10">
    <property type="entry name" value="Ribonuclease Z/Hydroxyacylglutathione hydrolase-like"/>
    <property type="match status" value="1"/>
</dbReference>
<dbReference type="Proteomes" id="UP001164929">
    <property type="component" value="Chromosome 3"/>
</dbReference>
<dbReference type="PANTHER" id="PTHR42663:SF3">
    <property type="entry name" value="OS09G0363800 PROTEIN"/>
    <property type="match status" value="1"/>
</dbReference>
<sequence length="272" mass="31824">MIYWPKFYFNSQYFLDSPLTISENHGFSQLHNNYYNNVVFIYFFSYPCSVPNSSLEHEILFCSSRKHVHLSKLMGELILRTPILKLMISKRKCTFFILWAHFRTDCMMFESFQVMKKTHYYLVDTSVVTPGAAVSELQFNLIHEEPFVVNDLKFTPLPVWHGHGYRSLGFRFGNICYISDVSEIPEETYPLLKDCELLIMDALRPDRSSSTHFGLPRAIEEVRKIQPRRTLFTGMMHLMDHDNVNEYLAKLMETEGLNVELSYDGLCVPVTL</sequence>
<accession>A0AAD6W854</accession>
<reference evidence="2" key="1">
    <citation type="journal article" date="2023" name="Mol. Ecol. Resour.">
        <title>Chromosome-level genome assembly of a triploid poplar Populus alba 'Berolinensis'.</title>
        <authorList>
            <person name="Chen S."/>
            <person name="Yu Y."/>
            <person name="Wang X."/>
            <person name="Wang S."/>
            <person name="Zhang T."/>
            <person name="Zhou Y."/>
            <person name="He R."/>
            <person name="Meng N."/>
            <person name="Wang Y."/>
            <person name="Liu W."/>
            <person name="Liu Z."/>
            <person name="Liu J."/>
            <person name="Guo Q."/>
            <person name="Huang H."/>
            <person name="Sederoff R.R."/>
            <person name="Wang G."/>
            <person name="Qu G."/>
            <person name="Chen S."/>
        </authorList>
    </citation>
    <scope>NUCLEOTIDE SEQUENCE</scope>
    <source>
        <strain evidence="2">SC-2020</strain>
    </source>
</reference>
<proteinExistence type="predicted"/>
<dbReference type="InterPro" id="IPR001279">
    <property type="entry name" value="Metallo-B-lactamas"/>
</dbReference>
<name>A0AAD6W854_9ROSI</name>
<evidence type="ECO:0000313" key="3">
    <source>
        <dbReference type="Proteomes" id="UP001164929"/>
    </source>
</evidence>
<organism evidence="2 3">
    <name type="scientific">Populus alba x Populus x berolinensis</name>
    <dbReference type="NCBI Taxonomy" id="444605"/>
    <lineage>
        <taxon>Eukaryota</taxon>
        <taxon>Viridiplantae</taxon>
        <taxon>Streptophyta</taxon>
        <taxon>Embryophyta</taxon>
        <taxon>Tracheophyta</taxon>
        <taxon>Spermatophyta</taxon>
        <taxon>Magnoliopsida</taxon>
        <taxon>eudicotyledons</taxon>
        <taxon>Gunneridae</taxon>
        <taxon>Pentapetalae</taxon>
        <taxon>rosids</taxon>
        <taxon>fabids</taxon>
        <taxon>Malpighiales</taxon>
        <taxon>Salicaceae</taxon>
        <taxon>Saliceae</taxon>
        <taxon>Populus</taxon>
    </lineage>
</organism>
<dbReference type="SUPFAM" id="SSF56281">
    <property type="entry name" value="Metallo-hydrolase/oxidoreductase"/>
    <property type="match status" value="1"/>
</dbReference>
<comment type="caution">
    <text evidence="2">The sequence shown here is derived from an EMBL/GenBank/DDBJ whole genome shotgun (WGS) entry which is preliminary data.</text>
</comment>
<dbReference type="EMBL" id="JAQIZT010000003">
    <property type="protein sequence ID" value="KAJ7002945.1"/>
    <property type="molecule type" value="Genomic_DNA"/>
</dbReference>
<dbReference type="PANTHER" id="PTHR42663">
    <property type="entry name" value="HYDROLASE C777.06C-RELATED-RELATED"/>
    <property type="match status" value="1"/>
</dbReference>
<evidence type="ECO:0000313" key="2">
    <source>
        <dbReference type="EMBL" id="KAJ7002945.1"/>
    </source>
</evidence>
<gene>
    <name evidence="2" type="ORF">NC653_008234</name>
</gene>
<dbReference type="AlphaFoldDB" id="A0AAD6W854"/>
<dbReference type="Pfam" id="PF12706">
    <property type="entry name" value="Lactamase_B_2"/>
    <property type="match status" value="1"/>
</dbReference>
<feature type="domain" description="Metallo-beta-lactamase" evidence="1">
    <location>
        <begin position="143"/>
        <end position="234"/>
    </location>
</feature>
<dbReference type="InterPro" id="IPR036866">
    <property type="entry name" value="RibonucZ/Hydroxyglut_hydro"/>
</dbReference>
<keyword evidence="3" id="KW-1185">Reference proteome</keyword>